<name>A0A0E9U4M4_ANGAN</name>
<evidence type="ECO:0000313" key="1">
    <source>
        <dbReference type="EMBL" id="JAH60130.1"/>
    </source>
</evidence>
<reference evidence="1" key="2">
    <citation type="journal article" date="2015" name="Fish Shellfish Immunol.">
        <title>Early steps in the European eel (Anguilla anguilla)-Vibrio vulnificus interaction in the gills: Role of the RtxA13 toxin.</title>
        <authorList>
            <person name="Callol A."/>
            <person name="Pajuelo D."/>
            <person name="Ebbesson L."/>
            <person name="Teles M."/>
            <person name="MacKenzie S."/>
            <person name="Amaro C."/>
        </authorList>
    </citation>
    <scope>NUCLEOTIDE SEQUENCE</scope>
</reference>
<accession>A0A0E9U4M4</accession>
<sequence length="48" mass="5580">MYVQHVCFSCSRATILSILNKYKMTFVHFSDSEETLSRGKPKVFFSTD</sequence>
<protein>
    <submittedName>
        <fullName evidence="1">Uncharacterized protein</fullName>
    </submittedName>
</protein>
<organism evidence="1">
    <name type="scientific">Anguilla anguilla</name>
    <name type="common">European freshwater eel</name>
    <name type="synonym">Muraena anguilla</name>
    <dbReference type="NCBI Taxonomy" id="7936"/>
    <lineage>
        <taxon>Eukaryota</taxon>
        <taxon>Metazoa</taxon>
        <taxon>Chordata</taxon>
        <taxon>Craniata</taxon>
        <taxon>Vertebrata</taxon>
        <taxon>Euteleostomi</taxon>
        <taxon>Actinopterygii</taxon>
        <taxon>Neopterygii</taxon>
        <taxon>Teleostei</taxon>
        <taxon>Anguilliformes</taxon>
        <taxon>Anguillidae</taxon>
        <taxon>Anguilla</taxon>
    </lineage>
</organism>
<dbReference type="AlphaFoldDB" id="A0A0E9U4M4"/>
<dbReference type="EMBL" id="GBXM01048447">
    <property type="protein sequence ID" value="JAH60130.1"/>
    <property type="molecule type" value="Transcribed_RNA"/>
</dbReference>
<reference evidence="1" key="1">
    <citation type="submission" date="2014-11" db="EMBL/GenBank/DDBJ databases">
        <authorList>
            <person name="Amaro Gonzalez C."/>
        </authorList>
    </citation>
    <scope>NUCLEOTIDE SEQUENCE</scope>
</reference>
<proteinExistence type="predicted"/>